<feature type="non-terminal residue" evidence="1">
    <location>
        <position position="197"/>
    </location>
</feature>
<organism evidence="1">
    <name type="scientific">Oikopleura dioica</name>
    <name type="common">Tunicate</name>
    <dbReference type="NCBI Taxonomy" id="34765"/>
    <lineage>
        <taxon>Eukaryota</taxon>
        <taxon>Metazoa</taxon>
        <taxon>Chordata</taxon>
        <taxon>Tunicata</taxon>
        <taxon>Appendicularia</taxon>
        <taxon>Copelata</taxon>
        <taxon>Oikopleuridae</taxon>
        <taxon>Oikopleura</taxon>
    </lineage>
</organism>
<dbReference type="AlphaFoldDB" id="E4Y292"/>
<dbReference type="OrthoDB" id="10324714at2759"/>
<keyword evidence="2" id="KW-1185">Reference proteome</keyword>
<gene>
    <name evidence="1" type="ORF">GSOID_T00016284001</name>
</gene>
<dbReference type="EMBL" id="FN653788">
    <property type="protein sequence ID" value="CBY15986.1"/>
    <property type="molecule type" value="Genomic_DNA"/>
</dbReference>
<protein>
    <submittedName>
        <fullName evidence="1">Uncharacterized protein</fullName>
    </submittedName>
</protein>
<reference evidence="1" key="1">
    <citation type="journal article" date="2010" name="Science">
        <title>Plasticity of animal genome architecture unmasked by rapid evolution of a pelagic tunicate.</title>
        <authorList>
            <person name="Denoeud F."/>
            <person name="Henriet S."/>
            <person name="Mungpakdee S."/>
            <person name="Aury J.M."/>
            <person name="Da Silva C."/>
            <person name="Brinkmann H."/>
            <person name="Mikhaleva J."/>
            <person name="Olsen L.C."/>
            <person name="Jubin C."/>
            <person name="Canestro C."/>
            <person name="Bouquet J.M."/>
            <person name="Danks G."/>
            <person name="Poulain J."/>
            <person name="Campsteijn C."/>
            <person name="Adamski M."/>
            <person name="Cross I."/>
            <person name="Yadetie F."/>
            <person name="Muffato M."/>
            <person name="Louis A."/>
            <person name="Butcher S."/>
            <person name="Tsagkogeorga G."/>
            <person name="Konrad A."/>
            <person name="Singh S."/>
            <person name="Jensen M.F."/>
            <person name="Cong E.H."/>
            <person name="Eikeseth-Otteraa H."/>
            <person name="Noel B."/>
            <person name="Anthouard V."/>
            <person name="Porcel B.M."/>
            <person name="Kachouri-Lafond R."/>
            <person name="Nishino A."/>
            <person name="Ugolini M."/>
            <person name="Chourrout P."/>
            <person name="Nishida H."/>
            <person name="Aasland R."/>
            <person name="Huzurbazar S."/>
            <person name="Westhof E."/>
            <person name="Delsuc F."/>
            <person name="Lehrach H."/>
            <person name="Reinhardt R."/>
            <person name="Weissenbach J."/>
            <person name="Roy S.W."/>
            <person name="Artiguenave F."/>
            <person name="Postlethwait J.H."/>
            <person name="Manak J.R."/>
            <person name="Thompson E.M."/>
            <person name="Jaillon O."/>
            <person name="Du Pasquier L."/>
            <person name="Boudinot P."/>
            <person name="Liberles D.A."/>
            <person name="Volff J.N."/>
            <person name="Philippe H."/>
            <person name="Lenhard B."/>
            <person name="Roest Crollius H."/>
            <person name="Wincker P."/>
            <person name="Chourrout D."/>
        </authorList>
    </citation>
    <scope>NUCLEOTIDE SEQUENCE [LARGE SCALE GENOMIC DNA]</scope>
</reference>
<dbReference type="Proteomes" id="UP000001307">
    <property type="component" value="Unassembled WGS sequence"/>
</dbReference>
<proteinExistence type="predicted"/>
<name>E4Y292_OIKDI</name>
<dbReference type="InParanoid" id="E4Y292"/>
<evidence type="ECO:0000313" key="2">
    <source>
        <dbReference type="Proteomes" id="UP000001307"/>
    </source>
</evidence>
<evidence type="ECO:0000313" key="1">
    <source>
        <dbReference type="EMBL" id="CBY15986.1"/>
    </source>
</evidence>
<accession>E4Y292</accession>
<sequence>MRDFYKFAFLFALTNASWVSDFKNRAVFSLSEEGTLDEKADQIRKDVFQILSDSSKIFIVLVYEVPDSIDASRQFSTAKIGQKDSATEASLNEADCAGRKCCDNNGCYRAIGIEFSYAYTQKRRRPAKTHILFDLHMINGEFDYENKCGKAEDLVAVWDESIKNDLSISDYVISVCDSAKSNDELIIGKKNLRSFAS</sequence>